<dbReference type="PANTHER" id="PTHR43792">
    <property type="entry name" value="GNAT FAMILY, PUTATIVE (AFU_ORTHOLOGUE AFUA_3G00765)-RELATED-RELATED"/>
    <property type="match status" value="1"/>
</dbReference>
<dbReference type="InterPro" id="IPR000182">
    <property type="entry name" value="GNAT_dom"/>
</dbReference>
<evidence type="ECO:0000313" key="2">
    <source>
        <dbReference type="EMBL" id="NOU49721.1"/>
    </source>
</evidence>
<dbReference type="RefSeq" id="WP_171624777.1">
    <property type="nucleotide sequence ID" value="NZ_JABBPG010000001.1"/>
</dbReference>
<comment type="caution">
    <text evidence="2">The sequence shown here is derived from an EMBL/GenBank/DDBJ whole genome shotgun (WGS) entry which is preliminary data.</text>
</comment>
<sequence>MAPTLYTKHMQIRPFFAKDLAHFAQYRNIKDVARYQSWDNYTLADAQRLFDNMDYTTFGEAGKWFQLAIVDSSSDHLLGDLAIHFIDDEQVEIGFTIAPTNQRQGVANNAVTALLEYLFNVLSKHRVIAITDAKNEAAQRLLKCLGFRLEAHYMQNIFFKGEWADECLYAMLASEFNSSVGL</sequence>
<evidence type="ECO:0000313" key="3">
    <source>
        <dbReference type="Proteomes" id="UP000586305"/>
    </source>
</evidence>
<dbReference type="PROSITE" id="PS51186">
    <property type="entry name" value="GNAT"/>
    <property type="match status" value="1"/>
</dbReference>
<keyword evidence="3" id="KW-1185">Reference proteome</keyword>
<keyword evidence="2" id="KW-0808">Transferase</keyword>
<reference evidence="2 3" key="1">
    <citation type="submission" date="2020-04" db="EMBL/GenBank/DDBJ databases">
        <title>Pseudoalteromonas caenipelagi sp. nov., isolated from a tidal flat.</title>
        <authorList>
            <person name="Park S."/>
            <person name="Yoon J.-H."/>
        </authorList>
    </citation>
    <scope>NUCLEOTIDE SEQUENCE [LARGE SCALE GENOMIC DNA]</scope>
    <source>
        <strain evidence="2 3">JBTF-M23</strain>
    </source>
</reference>
<dbReference type="Gene3D" id="3.40.630.30">
    <property type="match status" value="1"/>
</dbReference>
<accession>A0A849VDF2</accession>
<name>A0A849VDF2_9GAMM</name>
<dbReference type="Pfam" id="PF13302">
    <property type="entry name" value="Acetyltransf_3"/>
    <property type="match status" value="1"/>
</dbReference>
<dbReference type="Proteomes" id="UP000586305">
    <property type="component" value="Unassembled WGS sequence"/>
</dbReference>
<dbReference type="AlphaFoldDB" id="A0A849VDF2"/>
<dbReference type="InterPro" id="IPR051531">
    <property type="entry name" value="N-acetyltransferase"/>
</dbReference>
<organism evidence="2 3">
    <name type="scientific">Pseudoalteromonas caenipelagi</name>
    <dbReference type="NCBI Taxonomy" id="2726988"/>
    <lineage>
        <taxon>Bacteria</taxon>
        <taxon>Pseudomonadati</taxon>
        <taxon>Pseudomonadota</taxon>
        <taxon>Gammaproteobacteria</taxon>
        <taxon>Alteromonadales</taxon>
        <taxon>Pseudoalteromonadaceae</taxon>
        <taxon>Pseudoalteromonas</taxon>
    </lineage>
</organism>
<evidence type="ECO:0000259" key="1">
    <source>
        <dbReference type="PROSITE" id="PS51186"/>
    </source>
</evidence>
<gene>
    <name evidence="2" type="ORF">HG263_04125</name>
</gene>
<dbReference type="GO" id="GO:0016747">
    <property type="term" value="F:acyltransferase activity, transferring groups other than amino-acyl groups"/>
    <property type="evidence" value="ECO:0007669"/>
    <property type="project" value="InterPro"/>
</dbReference>
<dbReference type="SUPFAM" id="SSF55729">
    <property type="entry name" value="Acyl-CoA N-acyltransferases (Nat)"/>
    <property type="match status" value="1"/>
</dbReference>
<protein>
    <submittedName>
        <fullName evidence="2">GNAT family N-acetyltransferase</fullName>
    </submittedName>
</protein>
<dbReference type="PANTHER" id="PTHR43792:SF1">
    <property type="entry name" value="N-ACETYLTRANSFERASE DOMAIN-CONTAINING PROTEIN"/>
    <property type="match status" value="1"/>
</dbReference>
<dbReference type="InterPro" id="IPR016181">
    <property type="entry name" value="Acyl_CoA_acyltransferase"/>
</dbReference>
<dbReference type="EMBL" id="JABBPG010000001">
    <property type="protein sequence ID" value="NOU49721.1"/>
    <property type="molecule type" value="Genomic_DNA"/>
</dbReference>
<feature type="domain" description="N-acetyltransferase" evidence="1">
    <location>
        <begin position="10"/>
        <end position="174"/>
    </location>
</feature>
<proteinExistence type="predicted"/>